<feature type="transmembrane region" description="Helical" evidence="1">
    <location>
        <begin position="34"/>
        <end position="52"/>
    </location>
</feature>
<keyword evidence="3" id="KW-0614">Plasmid</keyword>
<proteinExistence type="predicted"/>
<accession>A0A0P0RP99</accession>
<keyword evidence="1" id="KW-0812">Transmembrane</keyword>
<dbReference type="PANTHER" id="PTHR34606:SF16">
    <property type="entry name" value="BON DOMAIN-CONTAINING PROTEIN"/>
    <property type="match status" value="1"/>
</dbReference>
<dbReference type="InterPro" id="IPR007055">
    <property type="entry name" value="BON_dom"/>
</dbReference>
<feature type="domain" description="BON" evidence="2">
    <location>
        <begin position="70"/>
        <end position="138"/>
    </location>
</feature>
<reference evidence="3 4" key="1">
    <citation type="journal article" date="2014" name="Genome Announc.">
        <title>Draft Genome Sequence of the Haloacid-Degrading Burkholderia caribensis Strain MBA4.</title>
        <authorList>
            <person name="Pan Y."/>
            <person name="Kong K.F."/>
            <person name="Tsang J.S."/>
        </authorList>
    </citation>
    <scope>NUCLEOTIDE SEQUENCE [LARGE SCALE GENOMIC DNA]</scope>
    <source>
        <strain evidence="3 4">MBA4</strain>
        <plasmid evidence="4">Plasmid</plasmid>
    </source>
</reference>
<gene>
    <name evidence="3" type="ORF">K788_0007025</name>
</gene>
<dbReference type="KEGG" id="bcai:K788_0007025"/>
<dbReference type="InterPro" id="IPR014004">
    <property type="entry name" value="Transpt-assoc_nodulatn_dom_bac"/>
</dbReference>
<dbReference type="Proteomes" id="UP000019146">
    <property type="component" value="Plasmid unnamed"/>
</dbReference>
<dbReference type="PROSITE" id="PS50914">
    <property type="entry name" value="BON"/>
    <property type="match status" value="1"/>
</dbReference>
<dbReference type="PANTHER" id="PTHR34606">
    <property type="entry name" value="BON DOMAIN-CONTAINING PROTEIN"/>
    <property type="match status" value="1"/>
</dbReference>
<sequence>MRAQPNVTVPLSIEPIEPFIHIAADMRNPRYRKVRLLIVTACALSASVFINGCQSAATPAVTATGKIAPDDATLAARVKQALLADAGLRSLPISVATYRGVVQLSGYVDSEVQIQSALAVTRGVPGVQSVSNDLHVRAQ</sequence>
<organism evidence="3 4">
    <name type="scientific">Paraburkholderia caribensis MBA4</name>
    <dbReference type="NCBI Taxonomy" id="1323664"/>
    <lineage>
        <taxon>Bacteria</taxon>
        <taxon>Pseudomonadati</taxon>
        <taxon>Pseudomonadota</taxon>
        <taxon>Betaproteobacteria</taxon>
        <taxon>Burkholderiales</taxon>
        <taxon>Burkholderiaceae</taxon>
        <taxon>Paraburkholderia</taxon>
    </lineage>
</organism>
<geneLocation type="plasmid" evidence="4"/>
<dbReference type="InterPro" id="IPR051686">
    <property type="entry name" value="Lipoprotein_DolP"/>
</dbReference>
<dbReference type="Pfam" id="PF04972">
    <property type="entry name" value="BON"/>
    <property type="match status" value="1"/>
</dbReference>
<dbReference type="EMBL" id="CP012748">
    <property type="protein sequence ID" value="ALL70875.1"/>
    <property type="molecule type" value="Genomic_DNA"/>
</dbReference>
<dbReference type="Gene3D" id="3.30.1340.30">
    <property type="match status" value="1"/>
</dbReference>
<evidence type="ECO:0000313" key="4">
    <source>
        <dbReference type="Proteomes" id="UP000019146"/>
    </source>
</evidence>
<dbReference type="AlphaFoldDB" id="A0A0P0RP99"/>
<evidence type="ECO:0000259" key="2">
    <source>
        <dbReference type="PROSITE" id="PS50914"/>
    </source>
</evidence>
<name>A0A0P0RP99_9BURK</name>
<evidence type="ECO:0000313" key="3">
    <source>
        <dbReference type="EMBL" id="ALL70875.1"/>
    </source>
</evidence>
<keyword evidence="1" id="KW-0472">Membrane</keyword>
<dbReference type="SMART" id="SM00749">
    <property type="entry name" value="BON"/>
    <property type="match status" value="1"/>
</dbReference>
<evidence type="ECO:0000256" key="1">
    <source>
        <dbReference type="SAM" id="Phobius"/>
    </source>
</evidence>
<protein>
    <submittedName>
        <fullName evidence="3">Osmotically inducible protein Y</fullName>
    </submittedName>
</protein>
<keyword evidence="1" id="KW-1133">Transmembrane helix</keyword>